<keyword evidence="2" id="KW-1185">Reference proteome</keyword>
<proteinExistence type="predicted"/>
<dbReference type="Proteomes" id="UP001499852">
    <property type="component" value="Unassembled WGS sequence"/>
</dbReference>
<dbReference type="RefSeq" id="WP_345738060.1">
    <property type="nucleotide sequence ID" value="NZ_BAABIA010000008.1"/>
</dbReference>
<accession>A0ABP9PI89</accession>
<evidence type="ECO:0008006" key="3">
    <source>
        <dbReference type="Google" id="ProtNLM"/>
    </source>
</evidence>
<sequence>MKTPTEDHDLIRWLDGEMDAAESARFTLRLQSDPALKAEADLMQRMCADVRTTLPAEMPVPFGDFFNSQIQMRIAQEDSQSPEVAPVRSSWLDWFRLPGFATLAAVTAAVVIAGVMIVKQGSAEGSLVLSTYAPNQSVQVNSFHSEDARATVLMLNGLEDVPADRQIVGYHIERSETEQALATTTLYGERGEVVLVVAKDARNQPRLLAAANPRG</sequence>
<organism evidence="1 2">
    <name type="scientific">Prosthecobacter algae</name>
    <dbReference type="NCBI Taxonomy" id="1144682"/>
    <lineage>
        <taxon>Bacteria</taxon>
        <taxon>Pseudomonadati</taxon>
        <taxon>Verrucomicrobiota</taxon>
        <taxon>Verrucomicrobiia</taxon>
        <taxon>Verrucomicrobiales</taxon>
        <taxon>Verrucomicrobiaceae</taxon>
        <taxon>Prosthecobacter</taxon>
    </lineage>
</organism>
<name>A0ABP9PI89_9BACT</name>
<protein>
    <recommendedName>
        <fullName evidence="3">Anti-sigma-K factor RskA</fullName>
    </recommendedName>
</protein>
<reference evidence="2" key="1">
    <citation type="journal article" date="2019" name="Int. J. Syst. Evol. Microbiol.">
        <title>The Global Catalogue of Microorganisms (GCM) 10K type strain sequencing project: providing services to taxonomists for standard genome sequencing and annotation.</title>
        <authorList>
            <consortium name="The Broad Institute Genomics Platform"/>
            <consortium name="The Broad Institute Genome Sequencing Center for Infectious Disease"/>
            <person name="Wu L."/>
            <person name="Ma J."/>
        </authorList>
    </citation>
    <scope>NUCLEOTIDE SEQUENCE [LARGE SCALE GENOMIC DNA]</scope>
    <source>
        <strain evidence="2">JCM 18053</strain>
    </source>
</reference>
<evidence type="ECO:0000313" key="2">
    <source>
        <dbReference type="Proteomes" id="UP001499852"/>
    </source>
</evidence>
<comment type="caution">
    <text evidence="1">The sequence shown here is derived from an EMBL/GenBank/DDBJ whole genome shotgun (WGS) entry which is preliminary data.</text>
</comment>
<evidence type="ECO:0000313" key="1">
    <source>
        <dbReference type="EMBL" id="GAA5146167.1"/>
    </source>
</evidence>
<dbReference type="EMBL" id="BAABIA010000008">
    <property type="protein sequence ID" value="GAA5146167.1"/>
    <property type="molecule type" value="Genomic_DNA"/>
</dbReference>
<gene>
    <name evidence="1" type="ORF">GCM10023213_38810</name>
</gene>